<dbReference type="EMBL" id="CATOUU010000248">
    <property type="protein sequence ID" value="CAI9922373.1"/>
    <property type="molecule type" value="Genomic_DNA"/>
</dbReference>
<accession>A0AA86NMU6</accession>
<dbReference type="AlphaFoldDB" id="A0AA86NMU6"/>
<protein>
    <submittedName>
        <fullName evidence="3">Hypothetical_protein</fullName>
    </submittedName>
</protein>
<gene>
    <name evidence="2" type="ORF">HINF_LOCUS10018</name>
    <name evidence="3" type="ORF">HINF_LOCUS11135</name>
</gene>
<keyword evidence="4" id="KW-1185">Reference proteome</keyword>
<sequence length="210" mass="24763">MKIEQNSVNQDLIQFSLNIVCLVQSTCSGRQVTFITVLLYNKMHYECLKLQIVNRVGFSVRYAFSTLDESAKVHKRILLCRPLKKLNIWKREILSSQFIKKIISLENNYFTHYFQKQKRPSQTAMMLSYTTTLKHNDIKDNKYCHKLRKNIYKIVQIIFTSQSERETLIPFMFDSEVSVHTIKLSQKNKVQQPSGKLDHRGENPRSPPYI</sequence>
<evidence type="ECO:0000313" key="4">
    <source>
        <dbReference type="Proteomes" id="UP001642409"/>
    </source>
</evidence>
<evidence type="ECO:0000313" key="2">
    <source>
        <dbReference type="EMBL" id="CAI9922373.1"/>
    </source>
</evidence>
<organism evidence="2">
    <name type="scientific">Hexamita inflata</name>
    <dbReference type="NCBI Taxonomy" id="28002"/>
    <lineage>
        <taxon>Eukaryota</taxon>
        <taxon>Metamonada</taxon>
        <taxon>Diplomonadida</taxon>
        <taxon>Hexamitidae</taxon>
        <taxon>Hexamitinae</taxon>
        <taxon>Hexamita</taxon>
    </lineage>
</organism>
<evidence type="ECO:0000256" key="1">
    <source>
        <dbReference type="SAM" id="MobiDB-lite"/>
    </source>
</evidence>
<feature type="compositionally biased region" description="Polar residues" evidence="1">
    <location>
        <begin position="185"/>
        <end position="194"/>
    </location>
</feature>
<evidence type="ECO:0000313" key="3">
    <source>
        <dbReference type="EMBL" id="CAL5990000.1"/>
    </source>
</evidence>
<reference evidence="3 4" key="2">
    <citation type="submission" date="2024-07" db="EMBL/GenBank/DDBJ databases">
        <authorList>
            <person name="Akdeniz Z."/>
        </authorList>
    </citation>
    <scope>NUCLEOTIDE SEQUENCE [LARGE SCALE GENOMIC DNA]</scope>
</reference>
<dbReference type="Proteomes" id="UP001642409">
    <property type="component" value="Unassembled WGS sequence"/>
</dbReference>
<comment type="caution">
    <text evidence="2">The sequence shown here is derived from an EMBL/GenBank/DDBJ whole genome shotgun (WGS) entry which is preliminary data.</text>
</comment>
<proteinExistence type="predicted"/>
<dbReference type="EMBL" id="CAXDID020000024">
    <property type="protein sequence ID" value="CAL5990000.1"/>
    <property type="molecule type" value="Genomic_DNA"/>
</dbReference>
<feature type="region of interest" description="Disordered" evidence="1">
    <location>
        <begin position="185"/>
        <end position="210"/>
    </location>
</feature>
<name>A0AA86NMU6_9EUKA</name>
<reference evidence="2" key="1">
    <citation type="submission" date="2023-06" db="EMBL/GenBank/DDBJ databases">
        <authorList>
            <person name="Kurt Z."/>
        </authorList>
    </citation>
    <scope>NUCLEOTIDE SEQUENCE</scope>
</reference>